<gene>
    <name evidence="4" type="ORF">KH142_08715</name>
</gene>
<keyword evidence="2 4" id="KW-0012">Acyltransferase</keyword>
<organism evidence="4 5">
    <name type="scientific">Slackia piriformis</name>
    <dbReference type="NCBI Taxonomy" id="626934"/>
    <lineage>
        <taxon>Bacteria</taxon>
        <taxon>Bacillati</taxon>
        <taxon>Actinomycetota</taxon>
        <taxon>Coriobacteriia</taxon>
        <taxon>Eggerthellales</taxon>
        <taxon>Eggerthellaceae</taxon>
        <taxon>Slackia</taxon>
    </lineage>
</organism>
<evidence type="ECO:0000313" key="5">
    <source>
        <dbReference type="Proteomes" id="UP000727506"/>
    </source>
</evidence>
<dbReference type="PANTHER" id="PTHR43800">
    <property type="entry name" value="PEPTIDYL-LYSINE N-ACETYLTRANSFERASE YJAB"/>
    <property type="match status" value="1"/>
</dbReference>
<dbReference type="EC" id="2.3.1.-" evidence="4"/>
<name>A0A943V0S9_9ACTN</name>
<keyword evidence="1 4" id="KW-0808">Transferase</keyword>
<dbReference type="InterPro" id="IPR000182">
    <property type="entry name" value="GNAT_dom"/>
</dbReference>
<protein>
    <submittedName>
        <fullName evidence="4">GNAT family N-acetyltransferase</fullName>
        <ecNumber evidence="4">2.3.1.-</ecNumber>
    </submittedName>
</protein>
<dbReference type="EMBL" id="JAGZSV010000212">
    <property type="protein sequence ID" value="MBS6941530.1"/>
    <property type="molecule type" value="Genomic_DNA"/>
</dbReference>
<dbReference type="GO" id="GO:0016747">
    <property type="term" value="F:acyltransferase activity, transferring groups other than amino-acyl groups"/>
    <property type="evidence" value="ECO:0007669"/>
    <property type="project" value="InterPro"/>
</dbReference>
<sequence length="146" mass="16505">MPVQKRTEAFVDTLVSLWRRSVEASHRFLAKGDIERIEPEAREGIEHVETLYVAWADADEKTPAGFAGVQDAKLEMLFVDADLRGNGYGSLLLDRAIDESGVDRLDVNEDNVAAVEFYRAKSFDIESRSDFDDAGRPYPILHMRML</sequence>
<reference evidence="4" key="1">
    <citation type="submission" date="2021-02" db="EMBL/GenBank/DDBJ databases">
        <title>Infant gut strain persistence is associated with maternal origin, phylogeny, and functional potential including surface adhesion and iron acquisition.</title>
        <authorList>
            <person name="Lou Y.C."/>
        </authorList>
    </citation>
    <scope>NUCLEOTIDE SEQUENCE</scope>
    <source>
        <strain evidence="4">L2_039_000G1_dasL2_039_000G1_concoct_11</strain>
    </source>
</reference>
<comment type="caution">
    <text evidence="4">The sequence shown here is derived from an EMBL/GenBank/DDBJ whole genome shotgun (WGS) entry which is preliminary data.</text>
</comment>
<dbReference type="Pfam" id="PF00583">
    <property type="entry name" value="Acetyltransf_1"/>
    <property type="match status" value="1"/>
</dbReference>
<dbReference type="InterPro" id="IPR016181">
    <property type="entry name" value="Acyl_CoA_acyltransferase"/>
</dbReference>
<evidence type="ECO:0000256" key="1">
    <source>
        <dbReference type="ARBA" id="ARBA00022679"/>
    </source>
</evidence>
<feature type="domain" description="N-acetyltransferase" evidence="3">
    <location>
        <begin position="12"/>
        <end position="146"/>
    </location>
</feature>
<dbReference type="Gene3D" id="3.40.630.30">
    <property type="match status" value="1"/>
</dbReference>
<dbReference type="AlphaFoldDB" id="A0A943V0S9"/>
<dbReference type="PANTHER" id="PTHR43800:SF1">
    <property type="entry name" value="PEPTIDYL-LYSINE N-ACETYLTRANSFERASE YJAB"/>
    <property type="match status" value="1"/>
</dbReference>
<accession>A0A943V0S9</accession>
<evidence type="ECO:0000313" key="4">
    <source>
        <dbReference type="EMBL" id="MBS6941530.1"/>
    </source>
</evidence>
<dbReference type="CDD" id="cd04301">
    <property type="entry name" value="NAT_SF"/>
    <property type="match status" value="1"/>
</dbReference>
<proteinExistence type="predicted"/>
<evidence type="ECO:0000259" key="3">
    <source>
        <dbReference type="PROSITE" id="PS51186"/>
    </source>
</evidence>
<evidence type="ECO:0000256" key="2">
    <source>
        <dbReference type="ARBA" id="ARBA00023315"/>
    </source>
</evidence>
<dbReference type="Proteomes" id="UP000727506">
    <property type="component" value="Unassembled WGS sequence"/>
</dbReference>
<dbReference type="SUPFAM" id="SSF55729">
    <property type="entry name" value="Acyl-CoA N-acyltransferases (Nat)"/>
    <property type="match status" value="1"/>
</dbReference>
<dbReference type="PROSITE" id="PS51186">
    <property type="entry name" value="GNAT"/>
    <property type="match status" value="1"/>
</dbReference>